<feature type="domain" description="Amidohydrolase-related" evidence="2">
    <location>
        <begin position="69"/>
        <end position="270"/>
    </location>
</feature>
<dbReference type="InterPro" id="IPR032466">
    <property type="entry name" value="Metal_Hydrolase"/>
</dbReference>
<evidence type="ECO:0000256" key="1">
    <source>
        <dbReference type="ARBA" id="ARBA00023239"/>
    </source>
</evidence>
<dbReference type="GO" id="GO:0016787">
    <property type="term" value="F:hydrolase activity"/>
    <property type="evidence" value="ECO:0007669"/>
    <property type="project" value="InterPro"/>
</dbReference>
<keyword evidence="1" id="KW-0456">Lyase</keyword>
<evidence type="ECO:0000259" key="2">
    <source>
        <dbReference type="Pfam" id="PF04909"/>
    </source>
</evidence>
<dbReference type="GO" id="GO:0016831">
    <property type="term" value="F:carboxy-lyase activity"/>
    <property type="evidence" value="ECO:0007669"/>
    <property type="project" value="InterPro"/>
</dbReference>
<dbReference type="InterPro" id="IPR032465">
    <property type="entry name" value="ACMSD"/>
</dbReference>
<organism evidence="3">
    <name type="scientific">Hellea balneolensis</name>
    <dbReference type="NCBI Taxonomy" id="287478"/>
    <lineage>
        <taxon>Bacteria</taxon>
        <taxon>Pseudomonadati</taxon>
        <taxon>Pseudomonadota</taxon>
        <taxon>Alphaproteobacteria</taxon>
        <taxon>Maricaulales</taxon>
        <taxon>Robiginitomaculaceae</taxon>
        <taxon>Hellea</taxon>
    </lineage>
</organism>
<accession>A0A7C5LZ79</accession>
<gene>
    <name evidence="3" type="ORF">ENJ42_04280</name>
</gene>
<dbReference type="EMBL" id="DRMJ01000211">
    <property type="protein sequence ID" value="HHL42813.1"/>
    <property type="molecule type" value="Genomic_DNA"/>
</dbReference>
<dbReference type="Pfam" id="PF04909">
    <property type="entry name" value="Amidohydro_2"/>
    <property type="match status" value="1"/>
</dbReference>
<sequence>MGAIDVWGQMVTKRMASQPWMETLIRWTGQSAEMLIPSVEQTLGAMDAADVDIMLLSAWVGPTGELIGNDEVSAHIAQAPSRFRGLASVDISKPMEAVQEIRNWVDGTNFVGVRVVPWLWDLPPNDRRYYPIYTVCCELGVPFCTQIGHTGPLMRSELGRLIPYLEDVLLDFPELKIVGGHVGFPWIDELISMTVKFPNFYVDTSAYTLNRLPESFVAYMKGLGRKRVMFGTNWPMITPGDSLSGLAGLGLDHETQDRFLNQTAKKVFNL</sequence>
<name>A0A7C5LZ79_9PROT</name>
<comment type="caution">
    <text evidence="3">The sequence shown here is derived from an EMBL/GenBank/DDBJ whole genome shotgun (WGS) entry which is preliminary data.</text>
</comment>
<dbReference type="Gene3D" id="3.20.20.140">
    <property type="entry name" value="Metal-dependent hydrolases"/>
    <property type="match status" value="1"/>
</dbReference>
<reference evidence="3" key="1">
    <citation type="journal article" date="2020" name="mSystems">
        <title>Genome- and Community-Level Interaction Insights into Carbon Utilization and Element Cycling Functions of Hydrothermarchaeota in Hydrothermal Sediment.</title>
        <authorList>
            <person name="Zhou Z."/>
            <person name="Liu Y."/>
            <person name="Xu W."/>
            <person name="Pan J."/>
            <person name="Luo Z.H."/>
            <person name="Li M."/>
        </authorList>
    </citation>
    <scope>NUCLEOTIDE SEQUENCE [LARGE SCALE GENOMIC DNA]</scope>
    <source>
        <strain evidence="3">HyVt-485</strain>
    </source>
</reference>
<protein>
    <submittedName>
        <fullName evidence="3">Amidohydrolase</fullName>
    </submittedName>
</protein>
<evidence type="ECO:0000313" key="3">
    <source>
        <dbReference type="EMBL" id="HHL42813.1"/>
    </source>
</evidence>
<dbReference type="PANTHER" id="PTHR21240:SF19">
    <property type="entry name" value="CATALYTIC_ HYDROLASE"/>
    <property type="match status" value="1"/>
</dbReference>
<proteinExistence type="predicted"/>
<dbReference type="AlphaFoldDB" id="A0A7C5LZ79"/>
<dbReference type="Proteomes" id="UP000885830">
    <property type="component" value="Unassembled WGS sequence"/>
</dbReference>
<dbReference type="SUPFAM" id="SSF51556">
    <property type="entry name" value="Metallo-dependent hydrolases"/>
    <property type="match status" value="1"/>
</dbReference>
<dbReference type="InterPro" id="IPR006680">
    <property type="entry name" value="Amidohydro-rel"/>
</dbReference>
<dbReference type="PANTHER" id="PTHR21240">
    <property type="entry name" value="2-AMINO-3-CARBOXYLMUCONATE-6-SEMIALDEHYDE DECARBOXYLASE"/>
    <property type="match status" value="1"/>
</dbReference>